<comment type="catalytic activity">
    <reaction evidence="1">
        <text>all-trans-beta-carotene + O2 = 2 all-trans-retinal</text>
        <dbReference type="Rhea" id="RHEA:32887"/>
        <dbReference type="ChEBI" id="CHEBI:15379"/>
        <dbReference type="ChEBI" id="CHEBI:17579"/>
        <dbReference type="ChEBI" id="CHEBI:17898"/>
        <dbReference type="EC" id="1.13.11.63"/>
    </reaction>
</comment>
<feature type="binding site" evidence="1">
    <location>
        <position position="47"/>
    </location>
    <ligand>
        <name>Fe cation</name>
        <dbReference type="ChEBI" id="CHEBI:24875"/>
    </ligand>
</feature>
<comment type="caution">
    <text evidence="2">The sequence shown here is derived from an EMBL/GenBank/DDBJ whole genome shotgun (WGS) entry which is preliminary data.</text>
</comment>
<keyword evidence="1" id="KW-1003">Cell membrane</keyword>
<feature type="transmembrane region" description="Helical" evidence="1">
    <location>
        <begin position="6"/>
        <end position="25"/>
    </location>
</feature>
<comment type="subcellular location">
    <subcellularLocation>
        <location evidence="1">Cell membrane</location>
        <topology evidence="1">Multi-pass membrane protein</topology>
    </subcellularLocation>
</comment>
<evidence type="ECO:0000313" key="2">
    <source>
        <dbReference type="EMBL" id="GHD36287.1"/>
    </source>
</evidence>
<feature type="transmembrane region" description="Helical" evidence="1">
    <location>
        <begin position="256"/>
        <end position="275"/>
    </location>
</feature>
<dbReference type="EC" id="1.13.11.63" evidence="1"/>
<dbReference type="HAMAP" id="MF_02093">
    <property type="entry name" value="Beta_carotene_diox"/>
    <property type="match status" value="1"/>
</dbReference>
<feature type="binding site" evidence="1">
    <location>
        <position position="104"/>
    </location>
    <ligand>
        <name>Fe cation</name>
        <dbReference type="ChEBI" id="CHEBI:24875"/>
    </ligand>
</feature>
<comment type="cofactor">
    <cofactor evidence="1">
        <name>Fe(2+)</name>
        <dbReference type="ChEBI" id="CHEBI:29033"/>
    </cofactor>
</comment>
<comment type="similarity">
    <text evidence="1">Belongs to the Brp/Blh beta-carotene diooxygenase family.</text>
</comment>
<protein>
    <recommendedName>
        <fullName evidence="1">Probable beta-carotene 15,15'-dioxygenase</fullName>
        <ecNumber evidence="1">1.13.11.63</ecNumber>
    </recommendedName>
</protein>
<keyword evidence="3" id="KW-1185">Reference proteome</keyword>
<keyword evidence="1" id="KW-0408">Iron</keyword>
<organism evidence="2 3">
    <name type="scientific">Parahalioglobus pacificus</name>
    <dbReference type="NCBI Taxonomy" id="930806"/>
    <lineage>
        <taxon>Bacteria</taxon>
        <taxon>Pseudomonadati</taxon>
        <taxon>Pseudomonadota</taxon>
        <taxon>Gammaproteobacteria</taxon>
        <taxon>Cellvibrionales</taxon>
        <taxon>Halieaceae</taxon>
        <taxon>Parahalioglobus</taxon>
    </lineage>
</organism>
<feature type="transmembrane region" description="Helical" evidence="1">
    <location>
        <begin position="74"/>
        <end position="100"/>
    </location>
</feature>
<keyword evidence="1" id="KW-0812">Transmembrane</keyword>
<dbReference type="EMBL" id="BMYM01000002">
    <property type="protein sequence ID" value="GHD36287.1"/>
    <property type="molecule type" value="Genomic_DNA"/>
</dbReference>
<keyword evidence="1" id="KW-0223">Dioxygenase</keyword>
<dbReference type="GO" id="GO:0010436">
    <property type="term" value="F:carotenoid dioxygenase activity"/>
    <property type="evidence" value="ECO:0007669"/>
    <property type="project" value="UniProtKB-UniRule"/>
</dbReference>
<dbReference type="Proteomes" id="UP000644693">
    <property type="component" value="Unassembled WGS sequence"/>
</dbReference>
<reference evidence="2" key="2">
    <citation type="submission" date="2020-09" db="EMBL/GenBank/DDBJ databases">
        <authorList>
            <person name="Sun Q."/>
            <person name="Kim S."/>
        </authorList>
    </citation>
    <scope>NUCLEOTIDE SEQUENCE</scope>
    <source>
        <strain evidence="2">KCTC 23430</strain>
    </source>
</reference>
<dbReference type="InterPro" id="IPR022270">
    <property type="entry name" value="Blh_diox"/>
</dbReference>
<keyword evidence="1" id="KW-1133">Transmembrane helix</keyword>
<evidence type="ECO:0000256" key="1">
    <source>
        <dbReference type="HAMAP-Rule" id="MF_02093"/>
    </source>
</evidence>
<dbReference type="GO" id="GO:0016121">
    <property type="term" value="P:carotene catabolic process"/>
    <property type="evidence" value="ECO:0007669"/>
    <property type="project" value="UniProtKB-UniRule"/>
</dbReference>
<dbReference type="GO" id="GO:0005506">
    <property type="term" value="F:iron ion binding"/>
    <property type="evidence" value="ECO:0007669"/>
    <property type="project" value="UniProtKB-UniRule"/>
</dbReference>
<evidence type="ECO:0000313" key="3">
    <source>
        <dbReference type="Proteomes" id="UP000644693"/>
    </source>
</evidence>
<proteinExistence type="inferred from homology"/>
<dbReference type="GO" id="GO:0005886">
    <property type="term" value="C:plasma membrane"/>
    <property type="evidence" value="ECO:0007669"/>
    <property type="project" value="UniProtKB-SubCell"/>
</dbReference>
<dbReference type="Pfam" id="PF15461">
    <property type="entry name" value="BCD"/>
    <property type="match status" value="1"/>
</dbReference>
<reference evidence="2" key="1">
    <citation type="journal article" date="2014" name="Int. J. Syst. Evol. Microbiol.">
        <title>Complete genome sequence of Corynebacterium casei LMG S-19264T (=DSM 44701T), isolated from a smear-ripened cheese.</title>
        <authorList>
            <consortium name="US DOE Joint Genome Institute (JGI-PGF)"/>
            <person name="Walter F."/>
            <person name="Albersmeier A."/>
            <person name="Kalinowski J."/>
            <person name="Ruckert C."/>
        </authorList>
    </citation>
    <scope>NUCLEOTIDE SEQUENCE</scope>
    <source>
        <strain evidence="2">KCTC 23430</strain>
    </source>
</reference>
<feature type="transmembrane region" description="Helical" evidence="1">
    <location>
        <begin position="152"/>
        <end position="173"/>
    </location>
</feature>
<dbReference type="NCBIfam" id="TIGR03753">
    <property type="entry name" value="blh_monoox"/>
    <property type="match status" value="1"/>
</dbReference>
<dbReference type="RefSeq" id="WP_189478072.1">
    <property type="nucleotide sequence ID" value="NZ_BMYM01000002.1"/>
</dbReference>
<feature type="binding site" evidence="1">
    <location>
        <position position="209"/>
    </location>
    <ligand>
        <name>Fe cation</name>
        <dbReference type="ChEBI" id="CHEBI:24875"/>
    </ligand>
</feature>
<gene>
    <name evidence="2" type="ORF">GCM10007053_24540</name>
</gene>
<keyword evidence="1" id="KW-0479">Metal-binding</keyword>
<keyword evidence="1" id="KW-0472">Membrane</keyword>
<sequence>MILRGDNAAFLVACLVALFLAYMELAPDGRTAVTFLAVAVVTMGLPHGAIDAWYAERRGFTGDGWQGSVVFYLWYTGLAVLTAVVWFLFPVFSLCVFLLISAWHFSGDWRDHLVSLERLAAGITLVSLPALFHPESVQVLYSALTGEPSSTIVVAQSFSAVVFGVFLFLSILYRAPRQPQFLFESSILLVCAWALPPITFFLVYFCGLHSVRHLLRILKGAGYRVGLSAFLHTLLAVLIAMTAWIIFPAHIEIEQLLLGTVFIGLASLTVPHMLLHDVLAHLHKAENS</sequence>
<comment type="function">
    <text evidence="1">Catalyzes the cleavage of beta-carotene at its central double bond (15,15') to yield two molecules of all-trans-retinal.</text>
</comment>
<feature type="transmembrane region" description="Helical" evidence="1">
    <location>
        <begin position="185"/>
        <end position="205"/>
    </location>
</feature>
<name>A0A918XKH1_9GAMM</name>
<feature type="transmembrane region" description="Helical" evidence="1">
    <location>
        <begin position="225"/>
        <end position="247"/>
    </location>
</feature>
<accession>A0A918XKH1</accession>
<feature type="transmembrane region" description="Helical" evidence="1">
    <location>
        <begin position="32"/>
        <end position="54"/>
    </location>
</feature>
<feature type="binding site" evidence="1">
    <location>
        <position position="213"/>
    </location>
    <ligand>
        <name>Fe cation</name>
        <dbReference type="ChEBI" id="CHEBI:24875"/>
    </ligand>
</feature>
<dbReference type="AlphaFoldDB" id="A0A918XKH1"/>
<dbReference type="GO" id="GO:0003834">
    <property type="term" value="F:beta-carotene 15,15'-dioxygenase activity"/>
    <property type="evidence" value="ECO:0007669"/>
    <property type="project" value="UniProtKB-EC"/>
</dbReference>
<keyword evidence="1" id="KW-0560">Oxidoreductase</keyword>